<name>A0ABD1R722_9LAMI</name>
<feature type="region of interest" description="Disordered" evidence="1">
    <location>
        <begin position="15"/>
        <end position="98"/>
    </location>
</feature>
<evidence type="ECO:0000313" key="3">
    <source>
        <dbReference type="Proteomes" id="UP001604277"/>
    </source>
</evidence>
<sequence length="148" mass="16011">MGGMNLSSRGALGLDWAPVFLDSSPPPPKKRGKVDKGSGMNGAEKVKREDGVKCETPCSSSRDLEGENNGWLSRLRARGSSASFGGRARGESSPRGKRKHFENLNRFKEGTKTQLHDKNVLFAGGKSTVVKSKRPGRIKASNVLENEN</sequence>
<keyword evidence="3" id="KW-1185">Reference proteome</keyword>
<reference evidence="3" key="1">
    <citation type="submission" date="2024-07" db="EMBL/GenBank/DDBJ databases">
        <title>Two chromosome-level genome assemblies of Korean endemic species Abeliophyllum distichum and Forsythia ovata (Oleaceae).</title>
        <authorList>
            <person name="Jang H."/>
        </authorList>
    </citation>
    <scope>NUCLEOTIDE SEQUENCE [LARGE SCALE GENOMIC DNA]</scope>
</reference>
<proteinExistence type="predicted"/>
<evidence type="ECO:0000256" key="1">
    <source>
        <dbReference type="SAM" id="MobiDB-lite"/>
    </source>
</evidence>
<accession>A0ABD1R722</accession>
<dbReference type="Proteomes" id="UP001604277">
    <property type="component" value="Unassembled WGS sequence"/>
</dbReference>
<dbReference type="AlphaFoldDB" id="A0ABD1R722"/>
<protein>
    <submittedName>
        <fullName evidence="2">Uncharacterized protein</fullName>
    </submittedName>
</protein>
<evidence type="ECO:0000313" key="2">
    <source>
        <dbReference type="EMBL" id="KAL2483581.1"/>
    </source>
</evidence>
<feature type="compositionally biased region" description="Low complexity" evidence="1">
    <location>
        <begin position="70"/>
        <end position="86"/>
    </location>
</feature>
<comment type="caution">
    <text evidence="2">The sequence shown here is derived from an EMBL/GenBank/DDBJ whole genome shotgun (WGS) entry which is preliminary data.</text>
</comment>
<organism evidence="2 3">
    <name type="scientific">Forsythia ovata</name>
    <dbReference type="NCBI Taxonomy" id="205694"/>
    <lineage>
        <taxon>Eukaryota</taxon>
        <taxon>Viridiplantae</taxon>
        <taxon>Streptophyta</taxon>
        <taxon>Embryophyta</taxon>
        <taxon>Tracheophyta</taxon>
        <taxon>Spermatophyta</taxon>
        <taxon>Magnoliopsida</taxon>
        <taxon>eudicotyledons</taxon>
        <taxon>Gunneridae</taxon>
        <taxon>Pentapetalae</taxon>
        <taxon>asterids</taxon>
        <taxon>lamiids</taxon>
        <taxon>Lamiales</taxon>
        <taxon>Oleaceae</taxon>
        <taxon>Forsythieae</taxon>
        <taxon>Forsythia</taxon>
    </lineage>
</organism>
<feature type="compositionally biased region" description="Basic and acidic residues" evidence="1">
    <location>
        <begin position="44"/>
        <end position="53"/>
    </location>
</feature>
<gene>
    <name evidence="2" type="ORF">Fot_45025</name>
</gene>
<dbReference type="EMBL" id="JBFOLJ010000013">
    <property type="protein sequence ID" value="KAL2483581.1"/>
    <property type="molecule type" value="Genomic_DNA"/>
</dbReference>